<evidence type="ECO:0000313" key="2">
    <source>
        <dbReference type="EMBL" id="CAB1433153.1"/>
    </source>
</evidence>
<organism evidence="2 3">
    <name type="scientific">Pleuronectes platessa</name>
    <name type="common">European plaice</name>
    <dbReference type="NCBI Taxonomy" id="8262"/>
    <lineage>
        <taxon>Eukaryota</taxon>
        <taxon>Metazoa</taxon>
        <taxon>Chordata</taxon>
        <taxon>Craniata</taxon>
        <taxon>Vertebrata</taxon>
        <taxon>Euteleostomi</taxon>
        <taxon>Actinopterygii</taxon>
        <taxon>Neopterygii</taxon>
        <taxon>Teleostei</taxon>
        <taxon>Neoteleostei</taxon>
        <taxon>Acanthomorphata</taxon>
        <taxon>Carangaria</taxon>
        <taxon>Pleuronectiformes</taxon>
        <taxon>Pleuronectoidei</taxon>
        <taxon>Pleuronectidae</taxon>
        <taxon>Pleuronectes</taxon>
    </lineage>
</organism>
<reference evidence="2" key="1">
    <citation type="submission" date="2020-03" db="EMBL/GenBank/DDBJ databases">
        <authorList>
            <person name="Weist P."/>
        </authorList>
    </citation>
    <scope>NUCLEOTIDE SEQUENCE</scope>
</reference>
<feature type="region of interest" description="Disordered" evidence="1">
    <location>
        <begin position="1"/>
        <end position="20"/>
    </location>
</feature>
<dbReference type="Proteomes" id="UP001153269">
    <property type="component" value="Unassembled WGS sequence"/>
</dbReference>
<dbReference type="AlphaFoldDB" id="A0A9N7UN65"/>
<keyword evidence="3" id="KW-1185">Reference proteome</keyword>
<proteinExistence type="predicted"/>
<evidence type="ECO:0000256" key="1">
    <source>
        <dbReference type="SAM" id="MobiDB-lite"/>
    </source>
</evidence>
<accession>A0A9N7UN65</accession>
<gene>
    <name evidence="2" type="ORF">PLEPLA_LOCUS21241</name>
</gene>
<name>A0A9N7UN65_PLEPL</name>
<comment type="caution">
    <text evidence="2">The sequence shown here is derived from an EMBL/GenBank/DDBJ whole genome shotgun (WGS) entry which is preliminary data.</text>
</comment>
<evidence type="ECO:0000313" key="3">
    <source>
        <dbReference type="Proteomes" id="UP001153269"/>
    </source>
</evidence>
<protein>
    <submittedName>
        <fullName evidence="2">Uncharacterized protein</fullName>
    </submittedName>
</protein>
<sequence>MITEAHRLSGNWQRKESSHDQLARAEENLRLYRYRVLIREQARCPRGPRALFKTLSPLEAGRPSVTASTPPSRQNGLRSTAIVCGHNGGVCAASLVAVKRQSTATSPTRHSQQCFLLVSVAS</sequence>
<dbReference type="EMBL" id="CADEAL010001527">
    <property type="protein sequence ID" value="CAB1433153.1"/>
    <property type="molecule type" value="Genomic_DNA"/>
</dbReference>